<feature type="compositionally biased region" description="Basic and acidic residues" evidence="1">
    <location>
        <begin position="73"/>
        <end position="85"/>
    </location>
</feature>
<dbReference type="EMBL" id="CAJOBO010012683">
    <property type="protein sequence ID" value="CAF4611782.1"/>
    <property type="molecule type" value="Genomic_DNA"/>
</dbReference>
<feature type="non-terminal residue" evidence="2">
    <location>
        <position position="154"/>
    </location>
</feature>
<feature type="region of interest" description="Disordered" evidence="1">
    <location>
        <begin position="45"/>
        <end position="87"/>
    </location>
</feature>
<accession>A0A821CUZ4</accession>
<comment type="caution">
    <text evidence="2">The sequence shown here is derived from an EMBL/GenBank/DDBJ whole genome shotgun (WGS) entry which is preliminary data.</text>
</comment>
<evidence type="ECO:0000313" key="3">
    <source>
        <dbReference type="Proteomes" id="UP000663851"/>
    </source>
</evidence>
<feature type="non-terminal residue" evidence="2">
    <location>
        <position position="1"/>
    </location>
</feature>
<proteinExistence type="predicted"/>
<reference evidence="2" key="1">
    <citation type="submission" date="2021-02" db="EMBL/GenBank/DDBJ databases">
        <authorList>
            <person name="Nowell W R."/>
        </authorList>
    </citation>
    <scope>NUCLEOTIDE SEQUENCE</scope>
</reference>
<sequence>AAKWFRFNKMNIPDWSSFKIAIAQAYQPSFNRTLSVIEQRSITVQHVNSSSVSPKTTPDSGSNSNKPSPPSSKIEKSSTPERITNDDQQLTIVVLPEPSSLHQFVRENLTEDSTVDYIPNTSSPIITITQSTCSSTVAIDNPITCEDELQEIPN</sequence>
<name>A0A821CUZ4_9BILA</name>
<organism evidence="2 3">
    <name type="scientific">Rotaria socialis</name>
    <dbReference type="NCBI Taxonomy" id="392032"/>
    <lineage>
        <taxon>Eukaryota</taxon>
        <taxon>Metazoa</taxon>
        <taxon>Spiralia</taxon>
        <taxon>Gnathifera</taxon>
        <taxon>Rotifera</taxon>
        <taxon>Eurotatoria</taxon>
        <taxon>Bdelloidea</taxon>
        <taxon>Philodinida</taxon>
        <taxon>Philodinidae</taxon>
        <taxon>Rotaria</taxon>
    </lineage>
</organism>
<evidence type="ECO:0000313" key="2">
    <source>
        <dbReference type="EMBL" id="CAF4611782.1"/>
    </source>
</evidence>
<protein>
    <submittedName>
        <fullName evidence="2">Uncharacterized protein</fullName>
    </submittedName>
</protein>
<evidence type="ECO:0000256" key="1">
    <source>
        <dbReference type="SAM" id="MobiDB-lite"/>
    </source>
</evidence>
<dbReference type="AlphaFoldDB" id="A0A821CUZ4"/>
<gene>
    <name evidence="2" type="ORF">HFQ381_LOCUS34018</name>
</gene>
<dbReference type="Proteomes" id="UP000663851">
    <property type="component" value="Unassembled WGS sequence"/>
</dbReference>
<feature type="compositionally biased region" description="Polar residues" evidence="1">
    <location>
        <begin position="45"/>
        <end position="59"/>
    </location>
</feature>